<reference evidence="1 2" key="1">
    <citation type="submission" date="2015-04" db="EMBL/GenBank/DDBJ databases">
        <title>Complete genome sequence of Schizopora paradoxa KUC8140, a cosmopolitan wood degrader in East Asia.</title>
        <authorList>
            <consortium name="DOE Joint Genome Institute"/>
            <person name="Min B."/>
            <person name="Park H."/>
            <person name="Jang Y."/>
            <person name="Kim J.-J."/>
            <person name="Kim K.H."/>
            <person name="Pangilinan J."/>
            <person name="Lipzen A."/>
            <person name="Riley R."/>
            <person name="Grigoriev I.V."/>
            <person name="Spatafora J.W."/>
            <person name="Choi I.-G."/>
        </authorList>
    </citation>
    <scope>NUCLEOTIDE SEQUENCE [LARGE SCALE GENOMIC DNA]</scope>
    <source>
        <strain evidence="1 2">KUC8140</strain>
    </source>
</reference>
<proteinExistence type="predicted"/>
<evidence type="ECO:0000313" key="1">
    <source>
        <dbReference type="EMBL" id="KLO13645.1"/>
    </source>
</evidence>
<accession>A0A0H2RNU3</accession>
<gene>
    <name evidence="1" type="ORF">SCHPADRAFT_352315</name>
</gene>
<dbReference type="Proteomes" id="UP000053477">
    <property type="component" value="Unassembled WGS sequence"/>
</dbReference>
<dbReference type="InParanoid" id="A0A0H2RNU3"/>
<evidence type="ECO:0000313" key="2">
    <source>
        <dbReference type="Proteomes" id="UP000053477"/>
    </source>
</evidence>
<keyword evidence="2" id="KW-1185">Reference proteome</keyword>
<dbReference type="AlphaFoldDB" id="A0A0H2RNU3"/>
<organism evidence="1 2">
    <name type="scientific">Schizopora paradoxa</name>
    <dbReference type="NCBI Taxonomy" id="27342"/>
    <lineage>
        <taxon>Eukaryota</taxon>
        <taxon>Fungi</taxon>
        <taxon>Dikarya</taxon>
        <taxon>Basidiomycota</taxon>
        <taxon>Agaricomycotina</taxon>
        <taxon>Agaricomycetes</taxon>
        <taxon>Hymenochaetales</taxon>
        <taxon>Schizoporaceae</taxon>
        <taxon>Schizopora</taxon>
    </lineage>
</organism>
<sequence>MVKQPFEDIKSQPNFLIVNSNPSERCPFSSYLYHSGFDIQTSLTQSKISLETRYKPFSLAHHKLCSRVYFAIASGHAIPAALDRAGSPGLQYELVLNRSDLNRMKLLTRDSHSRRTRLLQREA</sequence>
<dbReference type="EMBL" id="KQ085956">
    <property type="protein sequence ID" value="KLO13645.1"/>
    <property type="molecule type" value="Genomic_DNA"/>
</dbReference>
<name>A0A0H2RNU3_9AGAM</name>
<protein>
    <submittedName>
        <fullName evidence="1">Uncharacterized protein</fullName>
    </submittedName>
</protein>